<reference evidence="3 5" key="1">
    <citation type="submission" date="2019-11" db="EMBL/GenBank/DDBJ databases">
        <title>Draft genome sequence of Labilibaculum sp. strain SYP isolated from Black Sea.</title>
        <authorList>
            <person name="Yadav S."/>
            <person name="Villanueva L."/>
        </authorList>
    </citation>
    <scope>NUCLEOTIDE SEQUENCE [LARGE SCALE GENOMIC DNA]</scope>
    <source>
        <strain evidence="3 5">44</strain>
    </source>
</reference>
<dbReference type="EMBL" id="WOTW01000020">
    <property type="protein sequence ID" value="MUP38136.1"/>
    <property type="molecule type" value="Genomic_DNA"/>
</dbReference>
<dbReference type="Proteomes" id="UP000462449">
    <property type="component" value="Unassembled WGS sequence"/>
</dbReference>
<gene>
    <name evidence="3" type="ORF">DWB62_009965</name>
    <name evidence="4" type="ORF">DWB62_009970</name>
    <name evidence="1" type="ORF">GNY23_09965</name>
    <name evidence="2" type="ORF">GNY23_09970</name>
</gene>
<reference evidence="2 6" key="2">
    <citation type="submission" date="2019-12" db="EMBL/GenBank/DDBJ databases">
        <title>Draft genome sequence of Labilibaculum sp. strain 44 isolated from deep waters of Black Sea.</title>
        <authorList>
            <person name="Yadav S."/>
            <person name="Villanueva L."/>
        </authorList>
    </citation>
    <scope>NUCLEOTIDE SEQUENCE [LARGE SCALE GENOMIC DNA]</scope>
    <source>
        <strain evidence="2 6">44</strain>
    </source>
</reference>
<dbReference type="EMBL" id="QTZN02000020">
    <property type="protein sequence ID" value="MVB07341.1"/>
    <property type="molecule type" value="Genomic_DNA"/>
</dbReference>
<accession>A0A7M4D658</accession>
<dbReference type="RefSeq" id="WP_156195836.1">
    <property type="nucleotide sequence ID" value="NZ_QTZN02000020.1"/>
</dbReference>
<evidence type="ECO:0000313" key="6">
    <source>
        <dbReference type="Proteomes" id="UP000462449"/>
    </source>
</evidence>
<evidence type="ECO:0000313" key="3">
    <source>
        <dbReference type="EMBL" id="MVB07341.1"/>
    </source>
</evidence>
<evidence type="ECO:0000313" key="5">
    <source>
        <dbReference type="Proteomes" id="UP000285951"/>
    </source>
</evidence>
<name>A0A7M4D658_9BACT</name>
<keyword evidence="5" id="KW-1185">Reference proteome</keyword>
<evidence type="ECO:0000313" key="1">
    <source>
        <dbReference type="EMBL" id="MUP38136.1"/>
    </source>
</evidence>
<dbReference type="AlphaFoldDB" id="A0A7M4D658"/>
<proteinExistence type="predicted"/>
<dbReference type="EMBL" id="WOTW01000020">
    <property type="protein sequence ID" value="MUP38137.1"/>
    <property type="molecule type" value="Genomic_DNA"/>
</dbReference>
<evidence type="ECO:0000313" key="2">
    <source>
        <dbReference type="EMBL" id="MUP38137.1"/>
    </source>
</evidence>
<dbReference type="EMBL" id="QTZN02000020">
    <property type="protein sequence ID" value="MVB07342.1"/>
    <property type="molecule type" value="Genomic_DNA"/>
</dbReference>
<comment type="caution">
    <text evidence="2">The sequence shown here is derived from an EMBL/GenBank/DDBJ whole genome shotgun (WGS) entry which is preliminary data.</text>
</comment>
<sequence length="54" mass="5933">MAVATNTTVLCTLFSCGNLYSKNIQGKGKAAALRSICRNYKLDFKKGAAHRSFY</sequence>
<evidence type="ECO:0000313" key="4">
    <source>
        <dbReference type="EMBL" id="MVB07342.1"/>
    </source>
</evidence>
<protein>
    <submittedName>
        <fullName evidence="2">Uncharacterized protein</fullName>
    </submittedName>
</protein>
<dbReference type="Proteomes" id="UP000285951">
    <property type="component" value="Unassembled WGS sequence"/>
</dbReference>
<organism evidence="2 6">
    <name type="scientific">Labilibaculum euxinus</name>
    <dbReference type="NCBI Taxonomy" id="2686357"/>
    <lineage>
        <taxon>Bacteria</taxon>
        <taxon>Pseudomonadati</taxon>
        <taxon>Bacteroidota</taxon>
        <taxon>Bacteroidia</taxon>
        <taxon>Marinilabiliales</taxon>
        <taxon>Marinifilaceae</taxon>
        <taxon>Labilibaculum</taxon>
    </lineage>
</organism>